<evidence type="ECO:0000313" key="3">
    <source>
        <dbReference type="Proteomes" id="UP001583177"/>
    </source>
</evidence>
<accession>A0ABR3Y5U0</accession>
<proteinExistence type="predicted"/>
<protein>
    <submittedName>
        <fullName evidence="2">Uncharacterized protein</fullName>
    </submittedName>
</protein>
<keyword evidence="3" id="KW-1185">Reference proteome</keyword>
<gene>
    <name evidence="2" type="ORF">Daus18300_000225</name>
</gene>
<name>A0ABR3Y5U0_9PEZI</name>
<dbReference type="Proteomes" id="UP001583177">
    <property type="component" value="Unassembled WGS sequence"/>
</dbReference>
<feature type="region of interest" description="Disordered" evidence="1">
    <location>
        <begin position="33"/>
        <end position="52"/>
    </location>
</feature>
<comment type="caution">
    <text evidence="2">The sequence shown here is derived from an EMBL/GenBank/DDBJ whole genome shotgun (WGS) entry which is preliminary data.</text>
</comment>
<sequence>MSEAPQGGVTCDCWAATMQIIRESKAPFIVTDDDDNGNNGANSATTPQIPGNTMPLDNMLALGRRLVQHWELLNGCPSSAAHLAPVTLRFMTDAIGAVLALYDIATDRMQLRVGQGASASGLSSFFSTPGSTVISASEHSFARGTNNNTPPTYLGSLRLDDDGEHEAAIVAQEALRHSVIQLGVMLQDIEEETSQYGPAELSDMEQPLKAQDIKKLITRLFRLLGRLNAPDVI</sequence>
<dbReference type="EMBL" id="JAWRVE010000002">
    <property type="protein sequence ID" value="KAL1883167.1"/>
    <property type="molecule type" value="Genomic_DNA"/>
</dbReference>
<reference evidence="2 3" key="1">
    <citation type="journal article" date="2024" name="IMA Fungus">
        <title>IMA Genome - F19 : A genome assembly and annotation guide to empower mycologists, including annotated draft genome sequences of Ceratocystis pirilliformis, Diaporthe australafricana, Fusarium ophioides, Paecilomyces lecythidis, and Sporothrix stenoceras.</title>
        <authorList>
            <person name="Aylward J."/>
            <person name="Wilson A.M."/>
            <person name="Visagie C.M."/>
            <person name="Spraker J."/>
            <person name="Barnes I."/>
            <person name="Buitendag C."/>
            <person name="Ceriani C."/>
            <person name="Del Mar Angel L."/>
            <person name="du Plessis D."/>
            <person name="Fuchs T."/>
            <person name="Gasser K."/>
            <person name="Kramer D."/>
            <person name="Li W."/>
            <person name="Munsamy K."/>
            <person name="Piso A."/>
            <person name="Price J.L."/>
            <person name="Sonnekus B."/>
            <person name="Thomas C."/>
            <person name="van der Nest A."/>
            <person name="van Dijk A."/>
            <person name="van Heerden A."/>
            <person name="van Vuuren N."/>
            <person name="Yilmaz N."/>
            <person name="Duong T.A."/>
            <person name="van der Merwe N.A."/>
            <person name="Wingfield M.J."/>
            <person name="Wingfield B.D."/>
        </authorList>
    </citation>
    <scope>NUCLEOTIDE SEQUENCE [LARGE SCALE GENOMIC DNA]</scope>
    <source>
        <strain evidence="2 3">CMW 18300</strain>
    </source>
</reference>
<organism evidence="2 3">
    <name type="scientific">Diaporthe australafricana</name>
    <dbReference type="NCBI Taxonomy" id="127596"/>
    <lineage>
        <taxon>Eukaryota</taxon>
        <taxon>Fungi</taxon>
        <taxon>Dikarya</taxon>
        <taxon>Ascomycota</taxon>
        <taxon>Pezizomycotina</taxon>
        <taxon>Sordariomycetes</taxon>
        <taxon>Sordariomycetidae</taxon>
        <taxon>Diaporthales</taxon>
        <taxon>Diaporthaceae</taxon>
        <taxon>Diaporthe</taxon>
    </lineage>
</organism>
<evidence type="ECO:0000313" key="2">
    <source>
        <dbReference type="EMBL" id="KAL1883167.1"/>
    </source>
</evidence>
<evidence type="ECO:0000256" key="1">
    <source>
        <dbReference type="SAM" id="MobiDB-lite"/>
    </source>
</evidence>